<evidence type="ECO:0000256" key="1">
    <source>
        <dbReference type="SAM" id="MobiDB-lite"/>
    </source>
</evidence>
<proteinExistence type="predicted"/>
<feature type="non-terminal residue" evidence="2">
    <location>
        <position position="142"/>
    </location>
</feature>
<organism evidence="2">
    <name type="scientific">Anthurium amnicola</name>
    <dbReference type="NCBI Taxonomy" id="1678845"/>
    <lineage>
        <taxon>Eukaryota</taxon>
        <taxon>Viridiplantae</taxon>
        <taxon>Streptophyta</taxon>
        <taxon>Embryophyta</taxon>
        <taxon>Tracheophyta</taxon>
        <taxon>Spermatophyta</taxon>
        <taxon>Magnoliopsida</taxon>
        <taxon>Liliopsida</taxon>
        <taxon>Araceae</taxon>
        <taxon>Pothoideae</taxon>
        <taxon>Potheae</taxon>
        <taxon>Anthurium</taxon>
    </lineage>
</organism>
<feature type="non-terminal residue" evidence="2">
    <location>
        <position position="1"/>
    </location>
</feature>
<dbReference type="AlphaFoldDB" id="A0A1D1YTY1"/>
<feature type="compositionally biased region" description="Low complexity" evidence="1">
    <location>
        <begin position="28"/>
        <end position="54"/>
    </location>
</feature>
<evidence type="ECO:0000313" key="2">
    <source>
        <dbReference type="EMBL" id="JAT58082.1"/>
    </source>
</evidence>
<accession>A0A1D1YTY1</accession>
<feature type="region of interest" description="Disordered" evidence="1">
    <location>
        <begin position="24"/>
        <end position="104"/>
    </location>
</feature>
<feature type="compositionally biased region" description="Pro residues" evidence="1">
    <location>
        <begin position="88"/>
        <end position="101"/>
    </location>
</feature>
<reference evidence="2" key="1">
    <citation type="submission" date="2015-07" db="EMBL/GenBank/DDBJ databases">
        <title>Transcriptome Assembly of Anthurium amnicola.</title>
        <authorList>
            <person name="Suzuki J."/>
        </authorList>
    </citation>
    <scope>NUCLEOTIDE SEQUENCE</scope>
</reference>
<gene>
    <name evidence="2" type="ORF">g.21021</name>
</gene>
<dbReference type="EMBL" id="GDJX01009854">
    <property type="protein sequence ID" value="JAT58082.1"/>
    <property type="molecule type" value="Transcribed_RNA"/>
</dbReference>
<protein>
    <submittedName>
        <fullName evidence="2">Uncharacterized protein</fullName>
    </submittedName>
</protein>
<sequence>FVDVLVAVVLLVSEWRRREMRRLKRRTVPSVTSAATATATPSAPSNSPHAPPTHGRAPESFARGERCPSGPLELEEAPRSLFDTLVDAPPPPAAPPPPPPSTRTFNARFRALARVGQYAVVVSLYDRMLRDGADRGGGGGGI</sequence>
<name>A0A1D1YTY1_9ARAE</name>